<dbReference type="EnsemblMetazoa" id="GPPI038579-RA">
    <property type="protein sequence ID" value="GPPI038579-PA"/>
    <property type="gene ID" value="GPPI038579"/>
</dbReference>
<reference evidence="1" key="2">
    <citation type="submission" date="2020-05" db="UniProtKB">
        <authorList>
            <consortium name="EnsemblMetazoa"/>
        </authorList>
    </citation>
    <scope>IDENTIFICATION</scope>
    <source>
        <strain evidence="1">IAEA</strain>
    </source>
</reference>
<keyword evidence="2" id="KW-1185">Reference proteome</keyword>
<dbReference type="AlphaFoldDB" id="A0A1B0BRU0"/>
<evidence type="ECO:0000313" key="2">
    <source>
        <dbReference type="Proteomes" id="UP000092460"/>
    </source>
</evidence>
<dbReference type="InterPro" id="IPR036551">
    <property type="entry name" value="Flavin_trans-like"/>
</dbReference>
<dbReference type="VEuPathDB" id="VectorBase:GPPI038579"/>
<organism evidence="1 2">
    <name type="scientific">Glossina palpalis gambiensis</name>
    <dbReference type="NCBI Taxonomy" id="67801"/>
    <lineage>
        <taxon>Eukaryota</taxon>
        <taxon>Metazoa</taxon>
        <taxon>Ecdysozoa</taxon>
        <taxon>Arthropoda</taxon>
        <taxon>Hexapoda</taxon>
        <taxon>Insecta</taxon>
        <taxon>Pterygota</taxon>
        <taxon>Neoptera</taxon>
        <taxon>Endopterygota</taxon>
        <taxon>Diptera</taxon>
        <taxon>Brachycera</taxon>
        <taxon>Muscomorpha</taxon>
        <taxon>Hippoboscoidea</taxon>
        <taxon>Glossinidae</taxon>
        <taxon>Glossina</taxon>
    </lineage>
</organism>
<name>A0A1B0BRU0_9MUSC</name>
<proteinExistence type="predicted"/>
<protein>
    <submittedName>
        <fullName evidence="1">Uncharacterized protein</fullName>
    </submittedName>
</protein>
<dbReference type="Gene3D" id="3.40.50.1950">
    <property type="entry name" value="Flavin prenyltransferase-like"/>
    <property type="match status" value="1"/>
</dbReference>
<accession>A0A1B0BRU0</accession>
<dbReference type="EMBL" id="JXJN01019323">
    <property type="status" value="NOT_ANNOTATED_CDS"/>
    <property type="molecule type" value="Genomic_DNA"/>
</dbReference>
<dbReference type="Proteomes" id="UP000092460">
    <property type="component" value="Unassembled WGS sequence"/>
</dbReference>
<dbReference type="SUPFAM" id="SSF52507">
    <property type="entry name" value="Homo-oligomeric flavin-containing Cys decarboxylases, HFCD"/>
    <property type="match status" value="1"/>
</dbReference>
<dbReference type="GO" id="GO:0003824">
    <property type="term" value="F:catalytic activity"/>
    <property type="evidence" value="ECO:0007669"/>
    <property type="project" value="InterPro"/>
</dbReference>
<reference evidence="2" key="1">
    <citation type="submission" date="2015-01" db="EMBL/GenBank/DDBJ databases">
        <authorList>
            <person name="Aksoy S."/>
            <person name="Warren W."/>
            <person name="Wilson R.K."/>
        </authorList>
    </citation>
    <scope>NUCLEOTIDE SEQUENCE [LARGE SCALE GENOMIC DNA]</scope>
    <source>
        <strain evidence="2">IAEA</strain>
    </source>
</reference>
<evidence type="ECO:0000313" key="1">
    <source>
        <dbReference type="EnsemblMetazoa" id="GPPI038579-PA"/>
    </source>
</evidence>
<sequence>MKWTTSNVKNPNYTENHEFYVGTQTGSLSHLFIGLRFGGKNCFSGFVNCTPSFGSNSKWSLRPIKLPVLIEKLQNPNLDFRFNVMYDHPITLDQINKLKSWSYHEIPSITKTLTCGDTGNGARPKSTLL</sequence>